<dbReference type="AlphaFoldDB" id="A0A4Y2MVZ3"/>
<gene>
    <name evidence="1" type="ORF">AVEN_205322_1</name>
</gene>
<accession>A0A4Y2MVZ3</accession>
<keyword evidence="2" id="KW-1185">Reference proteome</keyword>
<dbReference type="EMBL" id="BGPR01007993">
    <property type="protein sequence ID" value="GBN30863.1"/>
    <property type="molecule type" value="Genomic_DNA"/>
</dbReference>
<comment type="caution">
    <text evidence="1">The sequence shown here is derived from an EMBL/GenBank/DDBJ whole genome shotgun (WGS) entry which is preliminary data.</text>
</comment>
<evidence type="ECO:0000313" key="2">
    <source>
        <dbReference type="Proteomes" id="UP000499080"/>
    </source>
</evidence>
<sequence length="102" mass="11032">MTNHYSSFQNSVMPFGPTNPIHIPCGQFENNSTHPRKPPCSVPFGHIARGSGQLNGSKDRVRSIMSPYGSTACTSFHAYPFNCQGILFVPSSGIYSGVNVIV</sequence>
<name>A0A4Y2MVZ3_ARAVE</name>
<proteinExistence type="predicted"/>
<protein>
    <submittedName>
        <fullName evidence="1">Uncharacterized protein</fullName>
    </submittedName>
</protein>
<dbReference type="Proteomes" id="UP000499080">
    <property type="component" value="Unassembled WGS sequence"/>
</dbReference>
<reference evidence="1 2" key="1">
    <citation type="journal article" date="2019" name="Sci. Rep.">
        <title>Orb-weaving spider Araneus ventricosus genome elucidates the spidroin gene catalogue.</title>
        <authorList>
            <person name="Kono N."/>
            <person name="Nakamura H."/>
            <person name="Ohtoshi R."/>
            <person name="Moran D.A.P."/>
            <person name="Shinohara A."/>
            <person name="Yoshida Y."/>
            <person name="Fujiwara M."/>
            <person name="Mori M."/>
            <person name="Tomita M."/>
            <person name="Arakawa K."/>
        </authorList>
    </citation>
    <scope>NUCLEOTIDE SEQUENCE [LARGE SCALE GENOMIC DNA]</scope>
</reference>
<evidence type="ECO:0000313" key="1">
    <source>
        <dbReference type="EMBL" id="GBN30863.1"/>
    </source>
</evidence>
<organism evidence="1 2">
    <name type="scientific">Araneus ventricosus</name>
    <name type="common">Orbweaver spider</name>
    <name type="synonym">Epeira ventricosa</name>
    <dbReference type="NCBI Taxonomy" id="182803"/>
    <lineage>
        <taxon>Eukaryota</taxon>
        <taxon>Metazoa</taxon>
        <taxon>Ecdysozoa</taxon>
        <taxon>Arthropoda</taxon>
        <taxon>Chelicerata</taxon>
        <taxon>Arachnida</taxon>
        <taxon>Araneae</taxon>
        <taxon>Araneomorphae</taxon>
        <taxon>Entelegynae</taxon>
        <taxon>Araneoidea</taxon>
        <taxon>Araneidae</taxon>
        <taxon>Araneus</taxon>
    </lineage>
</organism>